<organism evidence="1 2">
    <name type="scientific">Methylacidiphilum infernorum (isolate V4)</name>
    <name type="common">Methylokorus infernorum (strain V4)</name>
    <dbReference type="NCBI Taxonomy" id="481448"/>
    <lineage>
        <taxon>Bacteria</taxon>
        <taxon>Pseudomonadati</taxon>
        <taxon>Verrucomicrobiota</taxon>
        <taxon>Methylacidiphilae</taxon>
        <taxon>Methylacidiphilales</taxon>
        <taxon>Methylacidiphilaceae</taxon>
        <taxon>Methylacidiphilum (ex Ratnadevi et al. 2023)</taxon>
    </lineage>
</organism>
<accession>B3E0R5</accession>
<dbReference type="eggNOG" id="ENOG50329QM">
    <property type="taxonomic scope" value="Bacteria"/>
</dbReference>
<evidence type="ECO:0000313" key="1">
    <source>
        <dbReference type="EMBL" id="ACD82819.1"/>
    </source>
</evidence>
<dbReference type="OrthoDB" id="199703at2"/>
<reference evidence="1 2" key="1">
    <citation type="journal article" date="2008" name="Biol. Direct">
        <title>Complete genome sequence of the extremely acidophilic methanotroph isolate V4, Methylacidiphilum infernorum, a representative of the bacterial phylum Verrucomicrobia.</title>
        <authorList>
            <person name="Hou S."/>
            <person name="Makarova K.S."/>
            <person name="Saw J.H."/>
            <person name="Senin P."/>
            <person name="Ly B.V."/>
            <person name="Zhou Z."/>
            <person name="Ren Y."/>
            <person name="Wang J."/>
            <person name="Galperin M.Y."/>
            <person name="Omelchenko M.V."/>
            <person name="Wolf Y.I."/>
            <person name="Yutin N."/>
            <person name="Koonin E.V."/>
            <person name="Stott M.B."/>
            <person name="Mountain B.W."/>
            <person name="Crowe M.A."/>
            <person name="Smirnova A.V."/>
            <person name="Dunfield P.F."/>
            <person name="Feng L."/>
            <person name="Wang L."/>
            <person name="Alam M."/>
        </authorList>
    </citation>
    <scope>NUCLEOTIDE SEQUENCE [LARGE SCALE GENOMIC DNA]</scope>
    <source>
        <strain evidence="2">Isolate V4</strain>
    </source>
</reference>
<dbReference type="RefSeq" id="WP_012463101.1">
    <property type="nucleotide sequence ID" value="NC_010794.1"/>
</dbReference>
<protein>
    <submittedName>
        <fullName evidence="1">Uncharacterized protein</fullName>
    </submittedName>
</protein>
<dbReference type="Proteomes" id="UP000009149">
    <property type="component" value="Chromosome"/>
</dbReference>
<name>B3E0R5_METI4</name>
<gene>
    <name evidence="1" type="ordered locus">Minf_0764</name>
</gene>
<dbReference type="STRING" id="481448.Minf_0764"/>
<evidence type="ECO:0000313" key="2">
    <source>
        <dbReference type="Proteomes" id="UP000009149"/>
    </source>
</evidence>
<dbReference type="KEGG" id="min:Minf_0764"/>
<dbReference type="HOGENOM" id="CLU_2206930_0_0_0"/>
<dbReference type="AlphaFoldDB" id="B3E0R5"/>
<sequence length="107" mass="12208">MENHCCCAHEKEASLKVKEGEQKNCPSSSANLVDRLVEGWHEAACQAWEEVLKEILKEKIRLKWGAELERGAQAYVESMDKSWLAKITAAKAEQEFRQGMIKALFKE</sequence>
<dbReference type="EMBL" id="CP000975">
    <property type="protein sequence ID" value="ACD82819.1"/>
    <property type="molecule type" value="Genomic_DNA"/>
</dbReference>
<proteinExistence type="predicted"/>